<name>A0A521FSW2_9RHOB</name>
<feature type="domain" description="Aminoglycoside phosphotransferase" evidence="1">
    <location>
        <begin position="23"/>
        <end position="235"/>
    </location>
</feature>
<evidence type="ECO:0000259" key="1">
    <source>
        <dbReference type="Pfam" id="PF01636"/>
    </source>
</evidence>
<dbReference type="Gene3D" id="3.90.1200.10">
    <property type="match status" value="1"/>
</dbReference>
<dbReference type="EMBL" id="FXTO01000051">
    <property type="protein sequence ID" value="SMO99216.1"/>
    <property type="molecule type" value="Genomic_DNA"/>
</dbReference>
<reference evidence="2 3" key="1">
    <citation type="submission" date="2017-05" db="EMBL/GenBank/DDBJ databases">
        <authorList>
            <person name="Varghese N."/>
            <person name="Submissions S."/>
        </authorList>
    </citation>
    <scope>NUCLEOTIDE SEQUENCE [LARGE SCALE GENOMIC DNA]</scope>
    <source>
        <strain evidence="2 3">DSM 29506</strain>
    </source>
</reference>
<dbReference type="RefSeq" id="WP_142495019.1">
    <property type="nucleotide sequence ID" value="NZ_FXTO01000051.1"/>
</dbReference>
<dbReference type="GO" id="GO:0016740">
    <property type="term" value="F:transferase activity"/>
    <property type="evidence" value="ECO:0007669"/>
    <property type="project" value="UniProtKB-KW"/>
</dbReference>
<gene>
    <name evidence="2" type="ORF">SAMN06265173_1513</name>
</gene>
<evidence type="ECO:0000313" key="2">
    <source>
        <dbReference type="EMBL" id="SMO99216.1"/>
    </source>
</evidence>
<protein>
    <submittedName>
        <fullName evidence="2">Phosphotransferase enzyme family protein</fullName>
    </submittedName>
</protein>
<dbReference type="AlphaFoldDB" id="A0A521FSW2"/>
<sequence>MTPDPELQFLLLRDGLIGPDLSWQPLHGGQTNSLWRVGDRVVKCFAAQDGNPRFPNDPGQEITMLRYLSGQAIAPRLLGRADHLGMTCLVYEHLAGKSWHQDAAQVGALLRRVHSLPAPNGLRVLPGGSDAVFQQVQSILPDLPVDLAARLNRKRPTHSVPASQVRVLLHGDVVPGNIVVAPQGARLIDWQCPAQGDPAEDLAIFLSPAMQLIYRGGPLSDQERADFLVAYDDPAVCARVQAMQPWHHWAMAAYCGWKAARGAQNYAQAMALELAEL</sequence>
<keyword evidence="2" id="KW-0808">Transferase</keyword>
<dbReference type="OrthoDB" id="7334546at2"/>
<organism evidence="2 3">
    <name type="scientific">Thalassovita litoralis</name>
    <dbReference type="NCBI Taxonomy" id="1010611"/>
    <lineage>
        <taxon>Bacteria</taxon>
        <taxon>Pseudomonadati</taxon>
        <taxon>Pseudomonadota</taxon>
        <taxon>Alphaproteobacteria</taxon>
        <taxon>Rhodobacterales</taxon>
        <taxon>Roseobacteraceae</taxon>
        <taxon>Thalassovita</taxon>
    </lineage>
</organism>
<dbReference type="SUPFAM" id="SSF56112">
    <property type="entry name" value="Protein kinase-like (PK-like)"/>
    <property type="match status" value="1"/>
</dbReference>
<accession>A0A521FSW2</accession>
<dbReference type="InterPro" id="IPR002575">
    <property type="entry name" value="Aminoglycoside_PTrfase"/>
</dbReference>
<proteinExistence type="predicted"/>
<keyword evidence="3" id="KW-1185">Reference proteome</keyword>
<evidence type="ECO:0000313" key="3">
    <source>
        <dbReference type="Proteomes" id="UP000316030"/>
    </source>
</evidence>
<dbReference type="Pfam" id="PF01636">
    <property type="entry name" value="APH"/>
    <property type="match status" value="1"/>
</dbReference>
<dbReference type="InterPro" id="IPR011009">
    <property type="entry name" value="Kinase-like_dom_sf"/>
</dbReference>
<dbReference type="Proteomes" id="UP000316030">
    <property type="component" value="Unassembled WGS sequence"/>
</dbReference>